<dbReference type="PANTHER" id="PTHR46463:SF10">
    <property type="entry name" value="OS01G0926200 PROTEIN"/>
    <property type="match status" value="1"/>
</dbReference>
<evidence type="ECO:0000313" key="12">
    <source>
        <dbReference type="Proteomes" id="UP001367508"/>
    </source>
</evidence>
<sequence length="132" mass="14825">MGCFCSCFRGQRNHHSQEAIHPSDVVNESFSLFFQNTPNNGSQNSESVPVSAHGASESANSTLNNFESIHSNHSKSSDMDICPTCFEEYSDQNPKIIAKCNHHYHLGCIYDWMERSQTCPACRQVMTFDEVA</sequence>
<evidence type="ECO:0000256" key="7">
    <source>
        <dbReference type="ARBA" id="ARBA00022833"/>
    </source>
</evidence>
<evidence type="ECO:0000256" key="9">
    <source>
        <dbReference type="SAM" id="MobiDB-lite"/>
    </source>
</evidence>
<evidence type="ECO:0000259" key="10">
    <source>
        <dbReference type="PROSITE" id="PS50089"/>
    </source>
</evidence>
<dbReference type="GO" id="GO:0061630">
    <property type="term" value="F:ubiquitin protein ligase activity"/>
    <property type="evidence" value="ECO:0007669"/>
    <property type="project" value="UniProtKB-EC"/>
</dbReference>
<keyword evidence="12" id="KW-1185">Reference proteome</keyword>
<comment type="catalytic activity">
    <reaction evidence="1">
        <text>S-ubiquitinyl-[E2 ubiquitin-conjugating enzyme]-L-cysteine + [acceptor protein]-L-lysine = [E2 ubiquitin-conjugating enzyme]-L-cysteine + N(6)-ubiquitinyl-[acceptor protein]-L-lysine.</text>
        <dbReference type="EC" id="2.3.2.27"/>
    </reaction>
</comment>
<evidence type="ECO:0000256" key="8">
    <source>
        <dbReference type="PROSITE-ProRule" id="PRU00175"/>
    </source>
</evidence>
<dbReference type="EC" id="2.3.2.27" evidence="2"/>
<keyword evidence="7" id="KW-0862">Zinc</keyword>
<keyword evidence="3" id="KW-0808">Transferase</keyword>
<accession>A0AAN9JZZ2</accession>
<dbReference type="SUPFAM" id="SSF57850">
    <property type="entry name" value="RING/U-box"/>
    <property type="match status" value="1"/>
</dbReference>
<gene>
    <name evidence="11" type="ORF">VNO77_39751</name>
</gene>
<comment type="caution">
    <text evidence="11">The sequence shown here is derived from an EMBL/GenBank/DDBJ whole genome shotgun (WGS) entry which is preliminary data.</text>
</comment>
<evidence type="ECO:0000256" key="2">
    <source>
        <dbReference type="ARBA" id="ARBA00012483"/>
    </source>
</evidence>
<evidence type="ECO:0000256" key="6">
    <source>
        <dbReference type="ARBA" id="ARBA00022786"/>
    </source>
</evidence>
<reference evidence="11 12" key="1">
    <citation type="submission" date="2024-01" db="EMBL/GenBank/DDBJ databases">
        <title>The genomes of 5 underutilized Papilionoideae crops provide insights into root nodulation and disease resistanc.</title>
        <authorList>
            <person name="Jiang F."/>
        </authorList>
    </citation>
    <scope>NUCLEOTIDE SEQUENCE [LARGE SCALE GENOMIC DNA]</scope>
    <source>
        <strain evidence="11">LVBAO_FW01</strain>
        <tissue evidence="11">Leaves</tissue>
    </source>
</reference>
<dbReference type="AlphaFoldDB" id="A0AAN9JZZ2"/>
<keyword evidence="4" id="KW-0479">Metal-binding</keyword>
<evidence type="ECO:0000256" key="5">
    <source>
        <dbReference type="ARBA" id="ARBA00022771"/>
    </source>
</evidence>
<organism evidence="11 12">
    <name type="scientific">Canavalia gladiata</name>
    <name type="common">Sword bean</name>
    <name type="synonym">Dolichos gladiatus</name>
    <dbReference type="NCBI Taxonomy" id="3824"/>
    <lineage>
        <taxon>Eukaryota</taxon>
        <taxon>Viridiplantae</taxon>
        <taxon>Streptophyta</taxon>
        <taxon>Embryophyta</taxon>
        <taxon>Tracheophyta</taxon>
        <taxon>Spermatophyta</taxon>
        <taxon>Magnoliopsida</taxon>
        <taxon>eudicotyledons</taxon>
        <taxon>Gunneridae</taxon>
        <taxon>Pentapetalae</taxon>
        <taxon>rosids</taxon>
        <taxon>fabids</taxon>
        <taxon>Fabales</taxon>
        <taxon>Fabaceae</taxon>
        <taxon>Papilionoideae</taxon>
        <taxon>50 kb inversion clade</taxon>
        <taxon>NPAAA clade</taxon>
        <taxon>indigoferoid/millettioid clade</taxon>
        <taxon>Phaseoleae</taxon>
        <taxon>Canavalia</taxon>
    </lineage>
</organism>
<feature type="compositionally biased region" description="Polar residues" evidence="9">
    <location>
        <begin position="39"/>
        <end position="48"/>
    </location>
</feature>
<dbReference type="EMBL" id="JAYMYQ010000010">
    <property type="protein sequence ID" value="KAK7307042.1"/>
    <property type="molecule type" value="Genomic_DNA"/>
</dbReference>
<evidence type="ECO:0000256" key="1">
    <source>
        <dbReference type="ARBA" id="ARBA00000900"/>
    </source>
</evidence>
<dbReference type="Proteomes" id="UP001367508">
    <property type="component" value="Unassembled WGS sequence"/>
</dbReference>
<dbReference type="SMART" id="SM00184">
    <property type="entry name" value="RING"/>
    <property type="match status" value="1"/>
</dbReference>
<feature type="compositionally biased region" description="Polar residues" evidence="9">
    <location>
        <begin position="57"/>
        <end position="71"/>
    </location>
</feature>
<proteinExistence type="predicted"/>
<dbReference type="Gene3D" id="3.30.40.10">
    <property type="entry name" value="Zinc/RING finger domain, C3HC4 (zinc finger)"/>
    <property type="match status" value="1"/>
</dbReference>
<feature type="domain" description="RING-type" evidence="10">
    <location>
        <begin position="82"/>
        <end position="123"/>
    </location>
</feature>
<keyword evidence="5 8" id="KW-0863">Zinc-finger</keyword>
<dbReference type="GO" id="GO:0008270">
    <property type="term" value="F:zinc ion binding"/>
    <property type="evidence" value="ECO:0007669"/>
    <property type="project" value="UniProtKB-KW"/>
</dbReference>
<dbReference type="PROSITE" id="PS50089">
    <property type="entry name" value="ZF_RING_2"/>
    <property type="match status" value="1"/>
</dbReference>
<dbReference type="PANTHER" id="PTHR46463">
    <property type="entry name" value="ZINC FINGER, RING/FYVE/PHD-TYPE"/>
    <property type="match status" value="1"/>
</dbReference>
<protein>
    <recommendedName>
        <fullName evidence="2">RING-type E3 ubiquitin transferase</fullName>
        <ecNumber evidence="2">2.3.2.27</ecNumber>
    </recommendedName>
</protein>
<feature type="region of interest" description="Disordered" evidence="9">
    <location>
        <begin position="39"/>
        <end position="76"/>
    </location>
</feature>
<dbReference type="InterPro" id="IPR001841">
    <property type="entry name" value="Znf_RING"/>
</dbReference>
<evidence type="ECO:0000256" key="3">
    <source>
        <dbReference type="ARBA" id="ARBA00022679"/>
    </source>
</evidence>
<evidence type="ECO:0000256" key="4">
    <source>
        <dbReference type="ARBA" id="ARBA00022723"/>
    </source>
</evidence>
<name>A0AAN9JZZ2_CANGL</name>
<dbReference type="Pfam" id="PF13639">
    <property type="entry name" value="zf-RING_2"/>
    <property type="match status" value="1"/>
</dbReference>
<keyword evidence="6" id="KW-0833">Ubl conjugation pathway</keyword>
<evidence type="ECO:0000313" key="11">
    <source>
        <dbReference type="EMBL" id="KAK7307042.1"/>
    </source>
</evidence>
<dbReference type="InterPro" id="IPR013083">
    <property type="entry name" value="Znf_RING/FYVE/PHD"/>
</dbReference>